<dbReference type="InterPro" id="IPR041902">
    <property type="entry name" value="CtsR_N_sf"/>
</dbReference>
<keyword evidence="11" id="KW-1185">Reference proteome</keyword>
<dbReference type="InterPro" id="IPR008463">
    <property type="entry name" value="CtsR"/>
</dbReference>
<feature type="domain" description="CtsR N-terminal HTH" evidence="8">
    <location>
        <begin position="3"/>
        <end position="73"/>
    </location>
</feature>
<dbReference type="Gene3D" id="1.10.1200.150">
    <property type="entry name" value="Transcriptional regulator CtsR, C-terminal domain"/>
    <property type="match status" value="1"/>
</dbReference>
<evidence type="ECO:0000256" key="1">
    <source>
        <dbReference type="ARBA" id="ARBA00010189"/>
    </source>
</evidence>
<dbReference type="AlphaFoldDB" id="A0A1Z5HNY1"/>
<evidence type="ECO:0000256" key="6">
    <source>
        <dbReference type="ARBA" id="ARBA00023163"/>
    </source>
</evidence>
<evidence type="ECO:0000256" key="7">
    <source>
        <dbReference type="PIRNR" id="PIRNR010607"/>
    </source>
</evidence>
<dbReference type="Gene3D" id="3.30.56.130">
    <property type="entry name" value="Transcriptional regulator CtsR, winged HTH domain"/>
    <property type="match status" value="1"/>
</dbReference>
<name>A0A1Z5HNY1_9FIRM</name>
<dbReference type="Pfam" id="PF17727">
    <property type="entry name" value="CtsR_C"/>
    <property type="match status" value="1"/>
</dbReference>
<organism evidence="10 11">
    <name type="scientific">Calderihabitans maritimus</name>
    <dbReference type="NCBI Taxonomy" id="1246530"/>
    <lineage>
        <taxon>Bacteria</taxon>
        <taxon>Bacillati</taxon>
        <taxon>Bacillota</taxon>
        <taxon>Clostridia</taxon>
        <taxon>Neomoorellales</taxon>
        <taxon>Calderihabitantaceae</taxon>
        <taxon>Calderihabitans</taxon>
    </lineage>
</organism>
<evidence type="ECO:0000259" key="8">
    <source>
        <dbReference type="Pfam" id="PF05848"/>
    </source>
</evidence>
<keyword evidence="4 7" id="KW-0805">Transcription regulation</keyword>
<dbReference type="GO" id="GO:0006355">
    <property type="term" value="P:regulation of DNA-templated transcription"/>
    <property type="evidence" value="ECO:0007669"/>
    <property type="project" value="UniProtKB-UniRule"/>
</dbReference>
<reference evidence="11" key="1">
    <citation type="journal article" date="2017" name="Appl. Environ. Microbiol.">
        <title>Genomic analysis of Calderihabitans maritimus KKC1, a thermophilic hydrogenogenic carboxydotrophic bacterium isolated from marine sediment.</title>
        <authorList>
            <person name="Omae K."/>
            <person name="Yoneda Y."/>
            <person name="Fukuyama Y."/>
            <person name="Yoshida T."/>
            <person name="Sako Y."/>
        </authorList>
    </citation>
    <scope>NUCLEOTIDE SEQUENCE [LARGE SCALE GENOMIC DNA]</scope>
    <source>
        <strain evidence="11">KKC1</strain>
    </source>
</reference>
<comment type="caution">
    <text evidence="10">The sequence shown here is derived from an EMBL/GenBank/DDBJ whole genome shotgun (WGS) entry which is preliminary data.</text>
</comment>
<dbReference type="EMBL" id="BDGJ01000007">
    <property type="protein sequence ID" value="GAW91148.1"/>
    <property type="molecule type" value="Genomic_DNA"/>
</dbReference>
<dbReference type="GO" id="GO:0003677">
    <property type="term" value="F:DNA binding"/>
    <property type="evidence" value="ECO:0007669"/>
    <property type="project" value="UniProtKB-UniRule"/>
</dbReference>
<evidence type="ECO:0000256" key="2">
    <source>
        <dbReference type="ARBA" id="ARBA00014129"/>
    </source>
</evidence>
<dbReference type="Pfam" id="PF05848">
    <property type="entry name" value="CtsR"/>
    <property type="match status" value="1"/>
</dbReference>
<evidence type="ECO:0000256" key="4">
    <source>
        <dbReference type="ARBA" id="ARBA00023015"/>
    </source>
</evidence>
<dbReference type="PIRSF" id="PIRSF010607">
    <property type="entry name" value="Txn_repr_CtsR"/>
    <property type="match status" value="1"/>
</dbReference>
<dbReference type="OrthoDB" id="1680813at2"/>
<evidence type="ECO:0000313" key="10">
    <source>
        <dbReference type="EMBL" id="GAW91148.1"/>
    </source>
</evidence>
<dbReference type="Proteomes" id="UP000197032">
    <property type="component" value="Unassembled WGS sequence"/>
</dbReference>
<accession>A0A1Z5HNY1</accession>
<protein>
    <recommendedName>
        <fullName evidence="2 7">Transcriptional regulator CtsR</fullName>
    </recommendedName>
</protein>
<evidence type="ECO:0000313" key="11">
    <source>
        <dbReference type="Proteomes" id="UP000197032"/>
    </source>
</evidence>
<dbReference type="InterPro" id="IPR041908">
    <property type="entry name" value="CtsR_C_sf"/>
</dbReference>
<evidence type="ECO:0000259" key="9">
    <source>
        <dbReference type="Pfam" id="PF17727"/>
    </source>
</evidence>
<keyword evidence="3 7" id="KW-0678">Repressor</keyword>
<keyword evidence="5 7" id="KW-0238">DNA-binding</keyword>
<evidence type="ECO:0000256" key="5">
    <source>
        <dbReference type="ARBA" id="ARBA00023125"/>
    </source>
</evidence>
<proteinExistence type="inferred from homology"/>
<sequence>MRSLADRIEQYLKQLLARSPKGEVEIRRNDLAQRFACVPSQINYVLSTRFTVEQGYLVESRRGGGGFLRIIKLPLRREEEKILHFINQTIGDMITQQAAEGLIDRLFEEGLLTKRESLIMKAVVNRQALPLELPERDLVRSSIMKAMLLTVLKENIK</sequence>
<dbReference type="InterPro" id="IPR040465">
    <property type="entry name" value="CtsR_N"/>
</dbReference>
<feature type="domain" description="CtsR C-terminal dimerization" evidence="9">
    <location>
        <begin position="79"/>
        <end position="148"/>
    </location>
</feature>
<evidence type="ECO:0000256" key="3">
    <source>
        <dbReference type="ARBA" id="ARBA00022491"/>
    </source>
</evidence>
<comment type="similarity">
    <text evidence="1 7">Belongs to the CtsR family.</text>
</comment>
<dbReference type="InterPro" id="IPR041473">
    <property type="entry name" value="CtsR_C"/>
</dbReference>
<dbReference type="RefSeq" id="WP_088552730.1">
    <property type="nucleotide sequence ID" value="NZ_BDGJ01000007.1"/>
</dbReference>
<keyword evidence="6 7" id="KW-0804">Transcription</keyword>
<gene>
    <name evidence="10" type="ORF">KKC1_03100</name>
</gene>